<sequence length="563" mass="60433">MKALPPFPPTAGRPLSRYTVVLLALLSVCAGCRDREAEAARYARQTRQLRDATRMLDALESAQGTVPAALSAALATPSRGLRPDLASPYPDDPSAQVRDPRWLMLALPPAVLLLFHRFRRRRRTTMPDKVSLASLFADSVPPPVPRPATRAAAAPGKADVPAEPVASPEASGPPPADARLFEGHASMHLVGDARYPELHRAGDAPLPFDTWRDRLATRSIDDGPEATLAAWLLPALLVVQARSVNRRHAEELLDEAEALASTGLARAPDDARAPWIARLIRIELARIERQAGATRLFALRALQSRRDTDLAGEAPCLLDAWIDVQLAWAGWLLGEGAQARYAEAEALCDRLAALGGDAIALALKKRAAVALRQADTRRAPDQLPLLEAAQALLGDAFALDDHAHTALLIARTAHRLALTLPADAAADACSHALVHAFIAERHPAWRVDALECRLAVQLIYEGLPGRRAEGDMAASLERELVALSAESHGARLAMAAARLREGDFAGACALCDAAWRAGANDARLFVLWRDACRGWGATASASGRDREALSHAIRQLAVARSTT</sequence>
<evidence type="ECO:0000313" key="2">
    <source>
        <dbReference type="EMBL" id="MDF4025476.1"/>
    </source>
</evidence>
<keyword evidence="3" id="KW-1185">Reference proteome</keyword>
<protein>
    <submittedName>
        <fullName evidence="2">Uncharacterized protein</fullName>
    </submittedName>
</protein>
<gene>
    <name evidence="2" type="ORF">P3W24_10915</name>
</gene>
<feature type="compositionally biased region" description="Low complexity" evidence="1">
    <location>
        <begin position="147"/>
        <end position="162"/>
    </location>
</feature>
<dbReference type="EMBL" id="JARJJS010000002">
    <property type="protein sequence ID" value="MDF4025476.1"/>
    <property type="molecule type" value="Genomic_DNA"/>
</dbReference>
<evidence type="ECO:0000256" key="1">
    <source>
        <dbReference type="SAM" id="MobiDB-lite"/>
    </source>
</evidence>
<evidence type="ECO:0000313" key="3">
    <source>
        <dbReference type="Proteomes" id="UP001528850"/>
    </source>
</evidence>
<proteinExistence type="predicted"/>
<name>A0ABT6BBH5_9GAMM</name>
<comment type="caution">
    <text evidence="2">The sequence shown here is derived from an EMBL/GenBank/DDBJ whole genome shotgun (WGS) entry which is preliminary data.</text>
</comment>
<reference evidence="2 3" key="1">
    <citation type="journal article" date="2024" name="Curr. Microbiol.">
        <title>Luteibacter sahnii sp. nov., A Novel Yellow-Colored Xanthomonadin Pigment Producing Probiotic Bacterium from Healthy Rice Seed Microbiome.</title>
        <authorList>
            <person name="Jaiswal G."/>
            <person name="Rana R."/>
            <person name="Nayak P.K."/>
            <person name="Chouhan R."/>
            <person name="Gandhi S.G."/>
            <person name="Patel H.K."/>
            <person name="Patil P.B."/>
        </authorList>
    </citation>
    <scope>NUCLEOTIDE SEQUENCE [LARGE SCALE GENOMIC DNA]</scope>
    <source>
        <strain evidence="2 3">PPL201</strain>
    </source>
</reference>
<dbReference type="Proteomes" id="UP001528850">
    <property type="component" value="Unassembled WGS sequence"/>
</dbReference>
<feature type="region of interest" description="Disordered" evidence="1">
    <location>
        <begin position="140"/>
        <end position="174"/>
    </location>
</feature>
<organism evidence="2 3">
    <name type="scientific">Luteibacter sahnii</name>
    <dbReference type="NCBI Taxonomy" id="3021977"/>
    <lineage>
        <taxon>Bacteria</taxon>
        <taxon>Pseudomonadati</taxon>
        <taxon>Pseudomonadota</taxon>
        <taxon>Gammaproteobacteria</taxon>
        <taxon>Lysobacterales</taxon>
        <taxon>Rhodanobacteraceae</taxon>
        <taxon>Luteibacter</taxon>
    </lineage>
</organism>
<accession>A0ABT6BBH5</accession>